<accession>A0A7S0RM67</accession>
<dbReference type="CDD" id="cd15457">
    <property type="entry name" value="NADAR"/>
    <property type="match status" value="1"/>
</dbReference>
<organism evidence="2">
    <name type="scientific">Chlamydomonas leiostraca</name>
    <dbReference type="NCBI Taxonomy" id="1034604"/>
    <lineage>
        <taxon>Eukaryota</taxon>
        <taxon>Viridiplantae</taxon>
        <taxon>Chlorophyta</taxon>
        <taxon>core chlorophytes</taxon>
        <taxon>Chlorophyceae</taxon>
        <taxon>CS clade</taxon>
        <taxon>Chlamydomonadales</taxon>
        <taxon>Chlamydomonadaceae</taxon>
        <taxon>Chlamydomonas</taxon>
    </lineage>
</organism>
<feature type="domain" description="NADAR" evidence="1">
    <location>
        <begin position="30"/>
        <end position="177"/>
    </location>
</feature>
<evidence type="ECO:0000259" key="1">
    <source>
        <dbReference type="Pfam" id="PF08719"/>
    </source>
</evidence>
<dbReference type="Pfam" id="PF08719">
    <property type="entry name" value="NADAR"/>
    <property type="match status" value="1"/>
</dbReference>
<dbReference type="AlphaFoldDB" id="A0A7S0RM67"/>
<dbReference type="InterPro" id="IPR012816">
    <property type="entry name" value="NADAR"/>
</dbReference>
<evidence type="ECO:0000313" key="2">
    <source>
        <dbReference type="EMBL" id="CAD8681244.1"/>
    </source>
</evidence>
<dbReference type="InterPro" id="IPR037238">
    <property type="entry name" value="YbiA-like_sf"/>
</dbReference>
<sequence length="199" mass="21693">MDTMRSEAMGTQGYAFFYSYTPSKYAPGCHYYVFSQWWPCKFKDAEGTIYTSAEQYMMAAKARTFGDTAVLKQILACEDARKVKGLGRKVAGFNEAIWKAAGYEAVVQANRYKFSQDLDMKAVLLDTGDTLLVEAAANDAIWGIGLAIEVAPTVPEAQWPGTNLLGRALTQVRGEIRAGALSESGELIVEGAATRSEGM</sequence>
<gene>
    <name evidence="2" type="ORF">CLEI1391_LOCUS10025</name>
</gene>
<proteinExistence type="predicted"/>
<dbReference type="Gene3D" id="1.10.357.40">
    <property type="entry name" value="YbiA-like"/>
    <property type="match status" value="1"/>
</dbReference>
<dbReference type="EMBL" id="HBFB01017878">
    <property type="protein sequence ID" value="CAD8681244.1"/>
    <property type="molecule type" value="Transcribed_RNA"/>
</dbReference>
<reference evidence="2" key="1">
    <citation type="submission" date="2021-01" db="EMBL/GenBank/DDBJ databases">
        <authorList>
            <person name="Corre E."/>
            <person name="Pelletier E."/>
            <person name="Niang G."/>
            <person name="Scheremetjew M."/>
            <person name="Finn R."/>
            <person name="Kale V."/>
            <person name="Holt S."/>
            <person name="Cochrane G."/>
            <person name="Meng A."/>
            <person name="Brown T."/>
            <person name="Cohen L."/>
        </authorList>
    </citation>
    <scope>NUCLEOTIDE SEQUENCE</scope>
    <source>
        <strain evidence="2">SAG 11-49</strain>
    </source>
</reference>
<dbReference type="SUPFAM" id="SSF143990">
    <property type="entry name" value="YbiA-like"/>
    <property type="match status" value="1"/>
</dbReference>
<name>A0A7S0RM67_9CHLO</name>
<protein>
    <recommendedName>
        <fullName evidence="1">NADAR domain-containing protein</fullName>
    </recommendedName>
</protein>
<dbReference type="NCBIfam" id="TIGR02464">
    <property type="entry name" value="ribofla_fusion"/>
    <property type="match status" value="1"/>
</dbReference>